<evidence type="ECO:0000256" key="1">
    <source>
        <dbReference type="ARBA" id="ARBA00022741"/>
    </source>
</evidence>
<keyword evidence="4 9" id="KW-0067">ATP-binding</keyword>
<dbReference type="Pfam" id="PF00580">
    <property type="entry name" value="UvrD-helicase"/>
    <property type="match status" value="2"/>
</dbReference>
<keyword evidence="1 9" id="KW-0547">Nucleotide-binding</keyword>
<protein>
    <recommendedName>
        <fullName evidence="7">DNA 3'-5' helicase</fullName>
        <ecNumber evidence="7">5.6.2.4</ecNumber>
    </recommendedName>
</protein>
<dbReference type="Pfam" id="PF13361">
    <property type="entry name" value="UvrD_C"/>
    <property type="match status" value="1"/>
</dbReference>
<keyword evidence="3 9" id="KW-0347">Helicase</keyword>
<evidence type="ECO:0000259" key="10">
    <source>
        <dbReference type="PROSITE" id="PS51198"/>
    </source>
</evidence>
<evidence type="ECO:0000256" key="7">
    <source>
        <dbReference type="ARBA" id="ARBA00034808"/>
    </source>
</evidence>
<keyword evidence="2 9" id="KW-0378">Hydrolase</keyword>
<keyword evidence="5" id="KW-0413">Isomerase</keyword>
<evidence type="ECO:0000256" key="4">
    <source>
        <dbReference type="ARBA" id="ARBA00022840"/>
    </source>
</evidence>
<comment type="catalytic activity">
    <reaction evidence="6">
        <text>Couples ATP hydrolysis with the unwinding of duplex DNA by translocating in the 3'-5' direction.</text>
        <dbReference type="EC" id="5.6.2.4"/>
    </reaction>
</comment>
<dbReference type="SUPFAM" id="SSF52540">
    <property type="entry name" value="P-loop containing nucleoside triphosphate hydrolases"/>
    <property type="match status" value="1"/>
</dbReference>
<evidence type="ECO:0000256" key="6">
    <source>
        <dbReference type="ARBA" id="ARBA00034617"/>
    </source>
</evidence>
<dbReference type="EMBL" id="JBEZNA010000053">
    <property type="protein sequence ID" value="MEU9579693.1"/>
    <property type="molecule type" value="Genomic_DNA"/>
</dbReference>
<feature type="domain" description="UvrD-like helicase ATP-binding" evidence="10">
    <location>
        <begin position="10"/>
        <end position="365"/>
    </location>
</feature>
<accession>A0ABV3EUD8</accession>
<dbReference type="Gene3D" id="3.40.50.300">
    <property type="entry name" value="P-loop containing nucleotide triphosphate hydrolases"/>
    <property type="match status" value="2"/>
</dbReference>
<proteinExistence type="predicted"/>
<sequence length="636" mass="71355">MTDVFTGTPPLTPEQQAVVDQPWDARLLVTAGAGAGKTHTLVRRLDALVGHEEDALEAGEILVLTFSRAAARELRDRIARYGDRAGRVRAQTFDSWAYSLLTNAYPDEEWGRHSFDERIRQAESAITKGAVEAVHPVAPAHIVVDEVQDLVGDRRLMVETLLDHFQESCGFTMVGDPAQAIYGFQVKDPQERALETNAFFDWLRASYPDDLVELHLTENFRASTDEARTALPVGRSLQALPSAPDEATTAAEEIHDRLRVALMDQPSFGGFTDRFVLDSLRDFPDSCAILCRDNRQALLISETLWENGVPHRLRRSAQDRPVPSWAAALLRRTSSETLTQERFRELMAEVPLSPDTEVERCWRSLRGVARARNGLLDLARVRRSIAEGWFPDDLAPKEPSPLVVSTVHRAKGLEFDRVLVVEPSPVAQLRKQFDDVDVPAEARALYVAMTRPRYDLYRITAPESWRMRYHRALDRWYVGGRQRWERLGLEAKGQDVCSEHPPGTDGFEDSPAALQDHLAASVRPGDPVVLRKLHDLPVDEGQSPPYVVLHEGRPVAMTSERFRRDLHTSLKVSRSWEVRWPNEIHGLRIDTLETVAGSRASGNRAGLGEHGVWLVPRLSGLGRYKSGEDAGEGDNR</sequence>
<reference evidence="11 12" key="1">
    <citation type="submission" date="2024-06" db="EMBL/GenBank/DDBJ databases">
        <title>The Natural Products Discovery Center: Release of the First 8490 Sequenced Strains for Exploring Actinobacteria Biosynthetic Diversity.</title>
        <authorList>
            <person name="Kalkreuter E."/>
            <person name="Kautsar S.A."/>
            <person name="Yang D."/>
            <person name="Bader C.D."/>
            <person name="Teijaro C.N."/>
            <person name="Fluegel L."/>
            <person name="Davis C.M."/>
            <person name="Simpson J.R."/>
            <person name="Lauterbach L."/>
            <person name="Steele A.D."/>
            <person name="Gui C."/>
            <person name="Meng S."/>
            <person name="Li G."/>
            <person name="Viehrig K."/>
            <person name="Ye F."/>
            <person name="Su P."/>
            <person name="Kiefer A.F."/>
            <person name="Nichols A."/>
            <person name="Cepeda A.J."/>
            <person name="Yan W."/>
            <person name="Fan B."/>
            <person name="Jiang Y."/>
            <person name="Adhikari A."/>
            <person name="Zheng C.-J."/>
            <person name="Schuster L."/>
            <person name="Cowan T.M."/>
            <person name="Smanski M.J."/>
            <person name="Chevrette M.G."/>
            <person name="De Carvalho L.P.S."/>
            <person name="Shen B."/>
        </authorList>
    </citation>
    <scope>NUCLEOTIDE SEQUENCE [LARGE SCALE GENOMIC DNA]</scope>
    <source>
        <strain evidence="11 12">NPDC048117</strain>
    </source>
</reference>
<dbReference type="InterPro" id="IPR000212">
    <property type="entry name" value="DNA_helicase_UvrD/REP"/>
</dbReference>
<evidence type="ECO:0000313" key="11">
    <source>
        <dbReference type="EMBL" id="MEU9579693.1"/>
    </source>
</evidence>
<comment type="catalytic activity">
    <reaction evidence="8">
        <text>ATP + H2O = ADP + phosphate + H(+)</text>
        <dbReference type="Rhea" id="RHEA:13065"/>
        <dbReference type="ChEBI" id="CHEBI:15377"/>
        <dbReference type="ChEBI" id="CHEBI:15378"/>
        <dbReference type="ChEBI" id="CHEBI:30616"/>
        <dbReference type="ChEBI" id="CHEBI:43474"/>
        <dbReference type="ChEBI" id="CHEBI:456216"/>
        <dbReference type="EC" id="5.6.2.4"/>
    </reaction>
</comment>
<dbReference type="PANTHER" id="PTHR11070:SF2">
    <property type="entry name" value="ATP-DEPENDENT DNA HELICASE SRS2"/>
    <property type="match status" value="1"/>
</dbReference>
<evidence type="ECO:0000313" key="12">
    <source>
        <dbReference type="Proteomes" id="UP001551584"/>
    </source>
</evidence>
<evidence type="ECO:0000256" key="9">
    <source>
        <dbReference type="PROSITE-ProRule" id="PRU00560"/>
    </source>
</evidence>
<evidence type="ECO:0000256" key="5">
    <source>
        <dbReference type="ARBA" id="ARBA00023235"/>
    </source>
</evidence>
<dbReference type="PANTHER" id="PTHR11070">
    <property type="entry name" value="UVRD / RECB / PCRA DNA HELICASE FAMILY MEMBER"/>
    <property type="match status" value="1"/>
</dbReference>
<keyword evidence="12" id="KW-1185">Reference proteome</keyword>
<dbReference type="CDD" id="cd17932">
    <property type="entry name" value="DEXQc_UvrD"/>
    <property type="match status" value="1"/>
</dbReference>
<dbReference type="RefSeq" id="WP_359274833.1">
    <property type="nucleotide sequence ID" value="NZ_JBEZNA010000053.1"/>
</dbReference>
<evidence type="ECO:0000256" key="8">
    <source>
        <dbReference type="ARBA" id="ARBA00048988"/>
    </source>
</evidence>
<comment type="caution">
    <text evidence="11">The sequence shown here is derived from an EMBL/GenBank/DDBJ whole genome shotgun (WGS) entry which is preliminary data.</text>
</comment>
<dbReference type="Proteomes" id="UP001551584">
    <property type="component" value="Unassembled WGS sequence"/>
</dbReference>
<evidence type="ECO:0000256" key="3">
    <source>
        <dbReference type="ARBA" id="ARBA00022806"/>
    </source>
</evidence>
<dbReference type="PROSITE" id="PS51198">
    <property type="entry name" value="UVRD_HELICASE_ATP_BIND"/>
    <property type="match status" value="1"/>
</dbReference>
<dbReference type="InterPro" id="IPR014017">
    <property type="entry name" value="DNA_helicase_UvrD-like_C"/>
</dbReference>
<name>A0ABV3EUD8_9ACTN</name>
<dbReference type="InterPro" id="IPR027417">
    <property type="entry name" value="P-loop_NTPase"/>
</dbReference>
<evidence type="ECO:0000256" key="2">
    <source>
        <dbReference type="ARBA" id="ARBA00022801"/>
    </source>
</evidence>
<dbReference type="InterPro" id="IPR014016">
    <property type="entry name" value="UvrD-like_ATP-bd"/>
</dbReference>
<dbReference type="EC" id="5.6.2.4" evidence="7"/>
<feature type="binding site" evidence="9">
    <location>
        <begin position="31"/>
        <end position="38"/>
    </location>
    <ligand>
        <name>ATP</name>
        <dbReference type="ChEBI" id="CHEBI:30616"/>
    </ligand>
</feature>
<organism evidence="11 12">
    <name type="scientific">Streptomyces chilikensis</name>
    <dbReference type="NCBI Taxonomy" id="1194079"/>
    <lineage>
        <taxon>Bacteria</taxon>
        <taxon>Bacillati</taxon>
        <taxon>Actinomycetota</taxon>
        <taxon>Actinomycetes</taxon>
        <taxon>Kitasatosporales</taxon>
        <taxon>Streptomycetaceae</taxon>
        <taxon>Streptomyces</taxon>
    </lineage>
</organism>
<gene>
    <name evidence="11" type="ORF">AB0D95_20880</name>
</gene>